<feature type="transmembrane region" description="Helical" evidence="14">
    <location>
        <begin position="314"/>
        <end position="337"/>
    </location>
</feature>
<evidence type="ECO:0000259" key="19">
    <source>
        <dbReference type="PROSITE" id="PS51384"/>
    </source>
</evidence>
<evidence type="ECO:0000313" key="21">
    <source>
        <dbReference type="Proteomes" id="UP001527925"/>
    </source>
</evidence>
<dbReference type="InterPro" id="IPR001199">
    <property type="entry name" value="Cyt_B5-like_heme/steroid-bd"/>
</dbReference>
<sequence>MRLRSWLTRALAACGLAGGALAHADGEPRAHRLAARAALDAKGTAPSGIPLPQQLGLSSSLTFYDQTALGDGYAMFMYWNVSDAGTPREALNVVIALQGPTSTDAPGALDQAWLGLGFGNSMLDAQFIVCHLNPNRAAVRLHEHYTLHKYAPPIHDYSKPVIMEPLLGGFASGQVACFFRRPTTPNDGIHVNIDVRGTTRLLWAFNPRPGINYLGDAFTYHEENHRGAVAIQWGSGRAVGAAVISVGDKKIHGFGMMAIWLLFLPFGAFYARYMRSWPGWLYVKVTVQVASVVGILAFFLVILNNVIYLDQPHAILGLTIISLVFVQLFLGVFSLLGLSQEFMQIHYRFVRLSHYVVGFGLLLAAVAQMALGIDTLFPWVEPRGKEVWGIFIGAVGFWILAFGGTELYWRLRVVRADSSSIAYSRAPTGDGKGFGAYASEHGGMGGTPANPVDAYRQRNALSIGAEFEDLMLRHQNESGIDKFTWESLAEAVDSGRMLVVGNNKYIYDISKWVYSHPGGQIILHAVNGTDITNDYFHEAGFDAEDFVPRSSIPKQRPGRNGATLPRERLQEAAKVIARDGTQSSMHSWVVSAVGSQDMQQTLPNLTETDWQRLVKARRTHVHTRVAIQRLSQLLVGELVPSSEALDNQNSSHTLMSDLARSPRLFDRFEYRRYALTAKEMVTSHSTATPIFKLRFCLLYPYDVRDGAPREFLPGECIEIQTRISNRLVSRYYTPLPGGDLTVFEIHVKNMRQGTMSTFLARQTSGDRQFKIRGPFGGALVHVQRPLRLGTTQWIPDRLVFVAGGTGIAPLLQLIGYVFLPTLEKIRVIADYDRRFEDELTLRKGDSVIVKHHFNDGWCQGIHAATGAEGVFPLLCTAPRCGPRTRIILINCVQSADDIIGRELISAAMLAYPLQFEVHHFVENRAPRGQSPIGGSVSGGSSVNGNGNGYGRVSILNGVPSGSSLGVMPAQPLPQPVALPDVPGLVHDGRLSDQRLTALLQPIWDRNQPGNQRCIVCGPPGFAPFVVDVLTEFGAHNSDISIMPHDQYVSFQ</sequence>
<dbReference type="InterPro" id="IPR017938">
    <property type="entry name" value="Riboflavin_synthase-like_b-brl"/>
</dbReference>
<evidence type="ECO:0000256" key="10">
    <source>
        <dbReference type="ARBA" id="ARBA00022989"/>
    </source>
</evidence>
<dbReference type="InterPro" id="IPR001834">
    <property type="entry name" value="CBR-like"/>
</dbReference>
<evidence type="ECO:0000256" key="9">
    <source>
        <dbReference type="ARBA" id="ARBA00022982"/>
    </source>
</evidence>
<feature type="domain" description="Cytochrome b561" evidence="18">
    <location>
        <begin position="214"/>
        <end position="411"/>
    </location>
</feature>
<dbReference type="SUPFAM" id="SSF50044">
    <property type="entry name" value="SH3-domain"/>
    <property type="match status" value="1"/>
</dbReference>
<keyword evidence="11" id="KW-0560">Oxidoreductase</keyword>
<dbReference type="SUPFAM" id="SSF55856">
    <property type="entry name" value="Cytochrome b5-like heme/steroid binding domain"/>
    <property type="match status" value="1"/>
</dbReference>
<name>A0ABR4MZ21_9FUNG</name>
<evidence type="ECO:0000256" key="14">
    <source>
        <dbReference type="SAM" id="Phobius"/>
    </source>
</evidence>
<keyword evidence="4 13" id="KW-0728">SH3 domain</keyword>
<feature type="domain" description="DOMON" evidence="17">
    <location>
        <begin position="73"/>
        <end position="206"/>
    </location>
</feature>
<keyword evidence="21" id="KW-1185">Reference proteome</keyword>
<protein>
    <submittedName>
        <fullName evidence="20">Uncharacterized protein</fullName>
    </submittedName>
</protein>
<dbReference type="Proteomes" id="UP001527925">
    <property type="component" value="Unassembled WGS sequence"/>
</dbReference>
<dbReference type="SUPFAM" id="SSF52343">
    <property type="entry name" value="Ferredoxin reductase-like, C-terminal NADP-linked domain"/>
    <property type="match status" value="1"/>
</dbReference>
<evidence type="ECO:0000256" key="3">
    <source>
        <dbReference type="ARBA" id="ARBA00006105"/>
    </source>
</evidence>
<dbReference type="Gene3D" id="3.40.50.80">
    <property type="entry name" value="Nucleotide-binding domain of ferredoxin-NADP reductase (FNR) module"/>
    <property type="match status" value="1"/>
</dbReference>
<keyword evidence="15" id="KW-0732">Signal</keyword>
<dbReference type="Gene3D" id="1.20.120.1770">
    <property type="match status" value="1"/>
</dbReference>
<dbReference type="Gene3D" id="2.30.30.40">
    <property type="entry name" value="SH3 Domains"/>
    <property type="match status" value="1"/>
</dbReference>
<dbReference type="PROSITE" id="PS51384">
    <property type="entry name" value="FAD_FR"/>
    <property type="match status" value="1"/>
</dbReference>
<evidence type="ECO:0000313" key="20">
    <source>
        <dbReference type="EMBL" id="KAL2912515.1"/>
    </source>
</evidence>
<dbReference type="SUPFAM" id="SSF63380">
    <property type="entry name" value="Riboflavin synthase domain-like"/>
    <property type="match status" value="1"/>
</dbReference>
<dbReference type="Pfam" id="PF00970">
    <property type="entry name" value="FAD_binding_6"/>
    <property type="match status" value="1"/>
</dbReference>
<dbReference type="EMBL" id="JADGIZ020000063">
    <property type="protein sequence ID" value="KAL2912515.1"/>
    <property type="molecule type" value="Genomic_DNA"/>
</dbReference>
<feature type="transmembrane region" description="Helical" evidence="14">
    <location>
        <begin position="349"/>
        <end position="367"/>
    </location>
</feature>
<feature type="transmembrane region" description="Helical" evidence="14">
    <location>
        <begin position="254"/>
        <end position="273"/>
    </location>
</feature>
<dbReference type="SMART" id="SM00326">
    <property type="entry name" value="SH3"/>
    <property type="match status" value="1"/>
</dbReference>
<dbReference type="PROSITE" id="PS50002">
    <property type="entry name" value="SH3"/>
    <property type="match status" value="1"/>
</dbReference>
<dbReference type="Gene3D" id="2.40.30.10">
    <property type="entry name" value="Translation factors"/>
    <property type="match status" value="1"/>
</dbReference>
<keyword evidence="7 14" id="KW-0812">Transmembrane</keyword>
<organism evidence="20 21">
    <name type="scientific">Polyrhizophydium stewartii</name>
    <dbReference type="NCBI Taxonomy" id="2732419"/>
    <lineage>
        <taxon>Eukaryota</taxon>
        <taxon>Fungi</taxon>
        <taxon>Fungi incertae sedis</taxon>
        <taxon>Chytridiomycota</taxon>
        <taxon>Chytridiomycota incertae sedis</taxon>
        <taxon>Chytridiomycetes</taxon>
        <taxon>Rhizophydiales</taxon>
        <taxon>Rhizophydiales incertae sedis</taxon>
        <taxon>Polyrhizophydium</taxon>
    </lineage>
</organism>
<keyword evidence="6" id="KW-0285">Flavoprotein</keyword>
<evidence type="ECO:0000256" key="1">
    <source>
        <dbReference type="ARBA" id="ARBA00001974"/>
    </source>
</evidence>
<dbReference type="InterPro" id="IPR036400">
    <property type="entry name" value="Cyt_B5-like_heme/steroid_sf"/>
</dbReference>
<evidence type="ECO:0000256" key="6">
    <source>
        <dbReference type="ARBA" id="ARBA00022630"/>
    </source>
</evidence>
<evidence type="ECO:0000259" key="16">
    <source>
        <dbReference type="PROSITE" id="PS50002"/>
    </source>
</evidence>
<evidence type="ECO:0000256" key="13">
    <source>
        <dbReference type="PROSITE-ProRule" id="PRU00192"/>
    </source>
</evidence>
<evidence type="ECO:0000256" key="15">
    <source>
        <dbReference type="SAM" id="SignalP"/>
    </source>
</evidence>
<dbReference type="SMART" id="SM01117">
    <property type="entry name" value="Cyt-b5"/>
    <property type="match status" value="1"/>
</dbReference>
<keyword evidence="12 14" id="KW-0472">Membrane</keyword>
<dbReference type="InterPro" id="IPR039261">
    <property type="entry name" value="FNR_nucleotide-bd"/>
</dbReference>
<evidence type="ECO:0000256" key="7">
    <source>
        <dbReference type="ARBA" id="ARBA00022692"/>
    </source>
</evidence>
<comment type="subcellular location">
    <subcellularLocation>
        <location evidence="2">Membrane</location>
    </subcellularLocation>
</comment>
<comment type="similarity">
    <text evidence="3">Belongs to the flavoprotein pyridine nucleotide cytochrome reductase family.</text>
</comment>
<keyword evidence="5" id="KW-0813">Transport</keyword>
<reference evidence="20 21" key="1">
    <citation type="submission" date="2023-09" db="EMBL/GenBank/DDBJ databases">
        <title>Pangenome analysis of Batrachochytrium dendrobatidis and related Chytrids.</title>
        <authorList>
            <person name="Yacoub M.N."/>
            <person name="Stajich J.E."/>
            <person name="James T.Y."/>
        </authorList>
    </citation>
    <scope>NUCLEOTIDE SEQUENCE [LARGE SCALE GENOMIC DNA]</scope>
    <source>
        <strain evidence="20 21">JEL0888</strain>
    </source>
</reference>
<dbReference type="Gene3D" id="3.10.120.10">
    <property type="entry name" value="Cytochrome b5-like heme/steroid binding domain"/>
    <property type="match status" value="1"/>
</dbReference>
<keyword evidence="8" id="KW-0274">FAD</keyword>
<dbReference type="CDD" id="cd08760">
    <property type="entry name" value="Cyt_b561_FRRS1_like"/>
    <property type="match status" value="1"/>
</dbReference>
<evidence type="ECO:0000256" key="12">
    <source>
        <dbReference type="ARBA" id="ARBA00023136"/>
    </source>
</evidence>
<feature type="domain" description="SH3" evidence="16">
    <location>
        <begin position="820"/>
        <end position="881"/>
    </location>
</feature>
<feature type="transmembrane region" description="Helical" evidence="14">
    <location>
        <begin position="387"/>
        <end position="409"/>
    </location>
</feature>
<proteinExistence type="inferred from homology"/>
<evidence type="ECO:0000256" key="11">
    <source>
        <dbReference type="ARBA" id="ARBA00023002"/>
    </source>
</evidence>
<dbReference type="InterPro" id="IPR001452">
    <property type="entry name" value="SH3_domain"/>
</dbReference>
<dbReference type="InterPro" id="IPR008333">
    <property type="entry name" value="Cbr1-like_FAD-bd_dom"/>
</dbReference>
<gene>
    <name evidence="20" type="ORF">HK105_208004</name>
</gene>
<comment type="caution">
    <text evidence="20">The sequence shown here is derived from an EMBL/GenBank/DDBJ whole genome shotgun (WGS) entry which is preliminary data.</text>
</comment>
<dbReference type="PROSITE" id="PS50836">
    <property type="entry name" value="DOMON"/>
    <property type="match status" value="1"/>
</dbReference>
<evidence type="ECO:0000256" key="2">
    <source>
        <dbReference type="ARBA" id="ARBA00004370"/>
    </source>
</evidence>
<evidence type="ECO:0000256" key="4">
    <source>
        <dbReference type="ARBA" id="ARBA00022443"/>
    </source>
</evidence>
<dbReference type="InterPro" id="IPR006593">
    <property type="entry name" value="Cyt_b561/ferric_Rdtase_TM"/>
</dbReference>
<evidence type="ECO:0000256" key="5">
    <source>
        <dbReference type="ARBA" id="ARBA00022448"/>
    </source>
</evidence>
<dbReference type="InterPro" id="IPR005018">
    <property type="entry name" value="DOMON_domain"/>
</dbReference>
<feature type="transmembrane region" description="Helical" evidence="14">
    <location>
        <begin position="798"/>
        <end position="819"/>
    </location>
</feature>
<dbReference type="PANTHER" id="PTHR19370">
    <property type="entry name" value="NADH-CYTOCHROME B5 REDUCTASE"/>
    <property type="match status" value="1"/>
</dbReference>
<feature type="transmembrane region" description="Helical" evidence="14">
    <location>
        <begin position="285"/>
        <end position="308"/>
    </location>
</feature>
<feature type="domain" description="FAD-binding FR-type" evidence="19">
    <location>
        <begin position="668"/>
        <end position="781"/>
    </location>
</feature>
<evidence type="ECO:0000256" key="8">
    <source>
        <dbReference type="ARBA" id="ARBA00022827"/>
    </source>
</evidence>
<dbReference type="Pfam" id="PF00018">
    <property type="entry name" value="SH3_1"/>
    <property type="match status" value="1"/>
</dbReference>
<dbReference type="InterPro" id="IPR036028">
    <property type="entry name" value="SH3-like_dom_sf"/>
</dbReference>
<comment type="cofactor">
    <cofactor evidence="1">
        <name>FAD</name>
        <dbReference type="ChEBI" id="CHEBI:57692"/>
    </cofactor>
</comment>
<dbReference type="PROSITE" id="PS50939">
    <property type="entry name" value="CYTOCHROME_B561"/>
    <property type="match status" value="1"/>
</dbReference>
<feature type="chain" id="PRO_5047090604" evidence="15">
    <location>
        <begin position="23"/>
        <end position="1051"/>
    </location>
</feature>
<keyword evidence="9" id="KW-0249">Electron transport</keyword>
<keyword evidence="10 14" id="KW-1133">Transmembrane helix</keyword>
<evidence type="ECO:0000259" key="17">
    <source>
        <dbReference type="PROSITE" id="PS50836"/>
    </source>
</evidence>
<feature type="signal peptide" evidence="15">
    <location>
        <begin position="1"/>
        <end position="22"/>
    </location>
</feature>
<dbReference type="InterPro" id="IPR017927">
    <property type="entry name" value="FAD-bd_FR_type"/>
</dbReference>
<evidence type="ECO:0000259" key="18">
    <source>
        <dbReference type="PROSITE" id="PS50939"/>
    </source>
</evidence>
<dbReference type="Pfam" id="PF00173">
    <property type="entry name" value="Cyt-b5"/>
    <property type="match status" value="1"/>
</dbReference>
<accession>A0ABR4MZ21</accession>